<evidence type="ECO:0000256" key="7">
    <source>
        <dbReference type="ARBA" id="ARBA00022857"/>
    </source>
</evidence>
<keyword evidence="13" id="KW-1185">Reference proteome</keyword>
<protein>
    <recommendedName>
        <fullName evidence="4">L-ornithine N(5)-monooxygenase [NAD(P)H]</fullName>
        <ecNumber evidence="4">1.14.13.196</ecNumber>
    </recommendedName>
</protein>
<comment type="catalytic activity">
    <reaction evidence="9">
        <text>L-ornithine + NADPH + O2 = N(5)-hydroxy-L-ornithine + NADP(+) + H2O</text>
        <dbReference type="Rhea" id="RHEA:41508"/>
        <dbReference type="ChEBI" id="CHEBI:15377"/>
        <dbReference type="ChEBI" id="CHEBI:15379"/>
        <dbReference type="ChEBI" id="CHEBI:46911"/>
        <dbReference type="ChEBI" id="CHEBI:57783"/>
        <dbReference type="ChEBI" id="CHEBI:58349"/>
        <dbReference type="ChEBI" id="CHEBI:78275"/>
        <dbReference type="EC" id="1.14.13.196"/>
    </reaction>
</comment>
<comment type="cofactor">
    <cofactor evidence="1">
        <name>FAD</name>
        <dbReference type="ChEBI" id="CHEBI:57692"/>
    </cofactor>
</comment>
<dbReference type="SUPFAM" id="SSF51905">
    <property type="entry name" value="FAD/NAD(P)-binding domain"/>
    <property type="match status" value="1"/>
</dbReference>
<keyword evidence="8" id="KW-0560">Oxidoreductase</keyword>
<dbReference type="KEGG" id="bcom:BAUCODRAFT_115694"/>
<proteinExistence type="inferred from homology"/>
<evidence type="ECO:0000256" key="2">
    <source>
        <dbReference type="ARBA" id="ARBA00004924"/>
    </source>
</evidence>
<evidence type="ECO:0000256" key="11">
    <source>
        <dbReference type="SAM" id="MobiDB-lite"/>
    </source>
</evidence>
<evidence type="ECO:0000256" key="5">
    <source>
        <dbReference type="ARBA" id="ARBA00022630"/>
    </source>
</evidence>
<dbReference type="EC" id="1.14.13.196" evidence="4"/>
<dbReference type="RefSeq" id="XP_007680674.1">
    <property type="nucleotide sequence ID" value="XM_007682484.1"/>
</dbReference>
<dbReference type="HOGENOM" id="CLU_014633_1_1_1"/>
<evidence type="ECO:0000256" key="9">
    <source>
        <dbReference type="ARBA" id="ARBA00047598"/>
    </source>
</evidence>
<comment type="catalytic activity">
    <reaction evidence="10">
        <text>L-ornithine + NADH + O2 = N(5)-hydroxy-L-ornithine + NAD(+) + H2O</text>
        <dbReference type="Rhea" id="RHEA:41512"/>
        <dbReference type="ChEBI" id="CHEBI:15377"/>
        <dbReference type="ChEBI" id="CHEBI:15379"/>
        <dbReference type="ChEBI" id="CHEBI:46911"/>
        <dbReference type="ChEBI" id="CHEBI:57540"/>
        <dbReference type="ChEBI" id="CHEBI:57945"/>
        <dbReference type="ChEBI" id="CHEBI:78275"/>
        <dbReference type="EC" id="1.14.13.196"/>
    </reaction>
</comment>
<name>M2M7F3_BAUPA</name>
<evidence type="ECO:0000256" key="6">
    <source>
        <dbReference type="ARBA" id="ARBA00022827"/>
    </source>
</evidence>
<evidence type="ECO:0000256" key="4">
    <source>
        <dbReference type="ARBA" id="ARBA00012881"/>
    </source>
</evidence>
<evidence type="ECO:0000313" key="12">
    <source>
        <dbReference type="EMBL" id="EMC92246.1"/>
    </source>
</evidence>
<dbReference type="Proteomes" id="UP000011761">
    <property type="component" value="Unassembled WGS sequence"/>
</dbReference>
<dbReference type="PANTHER" id="PTHR38663">
    <property type="match status" value="1"/>
</dbReference>
<dbReference type="InterPro" id="IPR036188">
    <property type="entry name" value="FAD/NAD-bd_sf"/>
</dbReference>
<evidence type="ECO:0000256" key="3">
    <source>
        <dbReference type="ARBA" id="ARBA00007588"/>
    </source>
</evidence>
<evidence type="ECO:0000256" key="10">
    <source>
        <dbReference type="ARBA" id="ARBA00049248"/>
    </source>
</evidence>
<dbReference type="AlphaFoldDB" id="M2M7F3"/>
<dbReference type="OMA" id="KHGRKMN"/>
<dbReference type="GeneID" id="19107257"/>
<comment type="similarity">
    <text evidence="3">Belongs to the lysine N(6)-hydroxylase/L-ornithine N(5)-oxygenase family.</text>
</comment>
<keyword evidence="7" id="KW-0521">NADP</keyword>
<sequence>MTVTATGSPNTFPDVLIVGAGPCGLSVAARLREQHPSALFTDAEQARYRWIKRHASQASIKQSRTGRTEPGKGLEAGSMRNRKPSILVLDNSGAQWLAKWTRLFDAFEIEHLRSPMFFHPDPQDRDALLAYAHTQGRSDELVEITGCVGKEISKHKRKKRRDKGGEARAEVTIDERDRKDYFTPSSAMFQDFCRHCVERYGLDEEHVIEQGTVQDIKYGAVTIGSADMQVFTVRTERAMYLARTVVLATGGGTPTIPKPFSPDVAHGACHAMNLARRGLPDPSIAAKIRARIPTNVLVVGGGLTSAQVADCLIQRGVTKVWLLMRGQWKIKPFDVNLSWIAKFKNHQQAAFWSSDSDQERLQYVHEARNGGSITPLYSKRLKQHIASGRLSVACNRVVATQHYDCETRSWTITTDPPSLDLPAIDYIYFATGTQADIRSIPCLRSMHKDFPIRDVSGLPCLTDDLMWKSDVPLLVTGKMATLQLGPGAGNLEGARQGAERVAWAIEDVLNREEPGDGDDDQRSESVSQRYVAGIGSMYESLEDDDQS</sequence>
<dbReference type="EMBL" id="KB445562">
    <property type="protein sequence ID" value="EMC92246.1"/>
    <property type="molecule type" value="Genomic_DNA"/>
</dbReference>
<dbReference type="InterPro" id="IPR025700">
    <property type="entry name" value="Lys/Orn_oxygenase"/>
</dbReference>
<comment type="pathway">
    <text evidence="2">Siderophore biosynthesis.</text>
</comment>
<keyword evidence="6" id="KW-0274">FAD</keyword>
<dbReference type="Pfam" id="PF13434">
    <property type="entry name" value="Lys_Orn_oxgnase"/>
    <property type="match status" value="1"/>
</dbReference>
<reference evidence="12 13" key="1">
    <citation type="journal article" date="2012" name="PLoS Pathog.">
        <title>Diverse lifestyles and strategies of plant pathogenesis encoded in the genomes of eighteen Dothideomycetes fungi.</title>
        <authorList>
            <person name="Ohm R.A."/>
            <person name="Feau N."/>
            <person name="Henrissat B."/>
            <person name="Schoch C.L."/>
            <person name="Horwitz B.A."/>
            <person name="Barry K.W."/>
            <person name="Condon B.J."/>
            <person name="Copeland A.C."/>
            <person name="Dhillon B."/>
            <person name="Glaser F."/>
            <person name="Hesse C.N."/>
            <person name="Kosti I."/>
            <person name="LaButti K."/>
            <person name="Lindquist E.A."/>
            <person name="Lucas S."/>
            <person name="Salamov A.A."/>
            <person name="Bradshaw R.E."/>
            <person name="Ciuffetti L."/>
            <person name="Hamelin R.C."/>
            <person name="Kema G.H.J."/>
            <person name="Lawrence C."/>
            <person name="Scott J.A."/>
            <person name="Spatafora J.W."/>
            <person name="Turgeon B.G."/>
            <person name="de Wit P.J.G.M."/>
            <person name="Zhong S."/>
            <person name="Goodwin S.B."/>
            <person name="Grigoriev I.V."/>
        </authorList>
    </citation>
    <scope>NUCLEOTIDE SEQUENCE [LARGE SCALE GENOMIC DNA]</scope>
    <source>
        <strain evidence="12 13">UAMH 10762</strain>
    </source>
</reference>
<evidence type="ECO:0000256" key="1">
    <source>
        <dbReference type="ARBA" id="ARBA00001974"/>
    </source>
</evidence>
<dbReference type="Gene3D" id="3.50.50.60">
    <property type="entry name" value="FAD/NAD(P)-binding domain"/>
    <property type="match status" value="2"/>
</dbReference>
<dbReference type="PANTHER" id="PTHR38663:SF1">
    <property type="entry name" value="L-ORNITHINE N(5)-MONOOXYGENASE"/>
    <property type="match status" value="1"/>
</dbReference>
<evidence type="ECO:0000256" key="8">
    <source>
        <dbReference type="ARBA" id="ARBA00023002"/>
    </source>
</evidence>
<accession>M2M7F3</accession>
<feature type="region of interest" description="Disordered" evidence="11">
    <location>
        <begin position="58"/>
        <end position="78"/>
    </location>
</feature>
<evidence type="ECO:0000313" key="13">
    <source>
        <dbReference type="Proteomes" id="UP000011761"/>
    </source>
</evidence>
<gene>
    <name evidence="12" type="ORF">BAUCODRAFT_115694</name>
</gene>
<dbReference type="eggNOG" id="ENOG502QPIW">
    <property type="taxonomic scope" value="Eukaryota"/>
</dbReference>
<keyword evidence="5" id="KW-0285">Flavoprotein</keyword>
<dbReference type="GO" id="GO:0016491">
    <property type="term" value="F:oxidoreductase activity"/>
    <property type="evidence" value="ECO:0007669"/>
    <property type="project" value="UniProtKB-KW"/>
</dbReference>
<dbReference type="OrthoDB" id="76038at2759"/>
<organism evidence="12 13">
    <name type="scientific">Baudoinia panamericana (strain UAMH 10762)</name>
    <name type="common">Angels' share fungus</name>
    <name type="synonym">Baudoinia compniacensis (strain UAMH 10762)</name>
    <dbReference type="NCBI Taxonomy" id="717646"/>
    <lineage>
        <taxon>Eukaryota</taxon>
        <taxon>Fungi</taxon>
        <taxon>Dikarya</taxon>
        <taxon>Ascomycota</taxon>
        <taxon>Pezizomycotina</taxon>
        <taxon>Dothideomycetes</taxon>
        <taxon>Dothideomycetidae</taxon>
        <taxon>Mycosphaerellales</taxon>
        <taxon>Teratosphaeriaceae</taxon>
        <taxon>Baudoinia</taxon>
    </lineage>
</organism>